<keyword evidence="3" id="KW-0288">FMN</keyword>
<dbReference type="AlphaFoldDB" id="A0A8H4RCH2"/>
<gene>
    <name evidence="7" type="ORF">G7Y89_g12493</name>
</gene>
<evidence type="ECO:0000313" key="7">
    <source>
        <dbReference type="EMBL" id="KAF4625672.1"/>
    </source>
</evidence>
<comment type="similarity">
    <text evidence="1">Belongs to the NADH:flavin oxidoreductase/NADH oxidase family.</text>
</comment>
<dbReference type="Proteomes" id="UP000566819">
    <property type="component" value="Unassembled WGS sequence"/>
</dbReference>
<feature type="domain" description="NADH:flavin oxidoreductase/NADH oxidase N-terminal" evidence="6">
    <location>
        <begin position="17"/>
        <end position="365"/>
    </location>
</feature>
<evidence type="ECO:0000256" key="5">
    <source>
        <dbReference type="SAM" id="MobiDB-lite"/>
    </source>
</evidence>
<keyword evidence="4" id="KW-0560">Oxidoreductase</keyword>
<keyword evidence="8" id="KW-1185">Reference proteome</keyword>
<dbReference type="PANTHER" id="PTHR43656">
    <property type="entry name" value="BINDING OXIDOREDUCTASE, PUTATIVE (AFU_ORTHOLOGUE AFUA_2G08260)-RELATED"/>
    <property type="match status" value="1"/>
</dbReference>
<proteinExistence type="inferred from homology"/>
<feature type="compositionally biased region" description="Polar residues" evidence="5">
    <location>
        <begin position="286"/>
        <end position="296"/>
    </location>
</feature>
<evidence type="ECO:0000313" key="8">
    <source>
        <dbReference type="Proteomes" id="UP000566819"/>
    </source>
</evidence>
<dbReference type="Gene3D" id="3.20.20.70">
    <property type="entry name" value="Aldolase class I"/>
    <property type="match status" value="1"/>
</dbReference>
<evidence type="ECO:0000259" key="6">
    <source>
        <dbReference type="Pfam" id="PF00724"/>
    </source>
</evidence>
<dbReference type="GO" id="GO:0016491">
    <property type="term" value="F:oxidoreductase activity"/>
    <property type="evidence" value="ECO:0007669"/>
    <property type="project" value="UniProtKB-KW"/>
</dbReference>
<keyword evidence="2" id="KW-0285">Flavoprotein</keyword>
<dbReference type="InterPro" id="IPR001155">
    <property type="entry name" value="OxRdtase_FMN_N"/>
</dbReference>
<evidence type="ECO:0000256" key="3">
    <source>
        <dbReference type="ARBA" id="ARBA00022643"/>
    </source>
</evidence>
<evidence type="ECO:0000256" key="4">
    <source>
        <dbReference type="ARBA" id="ARBA00023002"/>
    </source>
</evidence>
<dbReference type="EMBL" id="JAAMPI010001322">
    <property type="protein sequence ID" value="KAF4625672.1"/>
    <property type="molecule type" value="Genomic_DNA"/>
</dbReference>
<evidence type="ECO:0000256" key="2">
    <source>
        <dbReference type="ARBA" id="ARBA00022630"/>
    </source>
</evidence>
<dbReference type="OrthoDB" id="1663137at2759"/>
<name>A0A8H4RCH2_9HELO</name>
<feature type="region of interest" description="Disordered" evidence="5">
    <location>
        <begin position="276"/>
        <end position="296"/>
    </location>
</feature>
<reference evidence="7 8" key="1">
    <citation type="submission" date="2020-03" db="EMBL/GenBank/DDBJ databases">
        <title>Draft Genome Sequence of Cudoniella acicularis.</title>
        <authorList>
            <person name="Buettner E."/>
            <person name="Kellner H."/>
        </authorList>
    </citation>
    <scope>NUCLEOTIDE SEQUENCE [LARGE SCALE GENOMIC DNA]</scope>
    <source>
        <strain evidence="7 8">DSM 108380</strain>
    </source>
</reference>
<dbReference type="GO" id="GO:0010181">
    <property type="term" value="F:FMN binding"/>
    <property type="evidence" value="ECO:0007669"/>
    <property type="project" value="InterPro"/>
</dbReference>
<comment type="caution">
    <text evidence="7">The sequence shown here is derived from an EMBL/GenBank/DDBJ whole genome shotgun (WGS) entry which is preliminary data.</text>
</comment>
<dbReference type="SUPFAM" id="SSF51395">
    <property type="entry name" value="FMN-linked oxidoreductases"/>
    <property type="match status" value="1"/>
</dbReference>
<dbReference type="Pfam" id="PF00724">
    <property type="entry name" value="Oxidored_FMN"/>
    <property type="match status" value="1"/>
</dbReference>
<dbReference type="InterPro" id="IPR013785">
    <property type="entry name" value="Aldolase_TIM"/>
</dbReference>
<evidence type="ECO:0000256" key="1">
    <source>
        <dbReference type="ARBA" id="ARBA00005979"/>
    </source>
</evidence>
<accession>A0A8H4RCH2</accession>
<dbReference type="PANTHER" id="PTHR43656:SF2">
    <property type="entry name" value="BINDING OXIDOREDUCTASE, PUTATIVE (AFU_ORTHOLOGUE AFUA_2G08260)-RELATED"/>
    <property type="match status" value="1"/>
</dbReference>
<organism evidence="7 8">
    <name type="scientific">Cudoniella acicularis</name>
    <dbReference type="NCBI Taxonomy" id="354080"/>
    <lineage>
        <taxon>Eukaryota</taxon>
        <taxon>Fungi</taxon>
        <taxon>Dikarya</taxon>
        <taxon>Ascomycota</taxon>
        <taxon>Pezizomycotina</taxon>
        <taxon>Leotiomycetes</taxon>
        <taxon>Helotiales</taxon>
        <taxon>Tricladiaceae</taxon>
        <taxon>Cudoniella</taxon>
    </lineage>
</organism>
<sequence>MLLSDDITLPCGLRFPNRLAKAAMAESMAPDSHNPDDKFLIAYREWAEGGWGNVMVSQIYLGGPADVQIPTKPSERLQEIWKAWAETCQRQGTPTLVQLCHPGRQSPPGAGQRSFFSKTIAPSAVKLDFGHGLLTRAMALVLFGTPREMTLSDINEAIEQFVAGAKQSHVAGFKGVELHGAHGYLLAQFLSPKSNIRQDEFGGSPAKRAEIVLRIIRRIREETSKEFCIGIKLNSVDASDSGSLEDIMEQIGLIDDAGIDFVEISGGTYEKPLTFQDSEVGAPNPGSKTSSSSPNAVVKTSTLQREAFFLSFAQTVRQRFPSLILMVTGGFRTRLGMEAALQSGACDLIGIARPAAVIPQLPKEIILNTQVKDEDANIHLKPFAVSKFVRLLIWLSPIRSVGAGVVSVYYASQIQRMGQGLKPVDSRV</sequence>
<protein>
    <recommendedName>
        <fullName evidence="6">NADH:flavin oxidoreductase/NADH oxidase N-terminal domain-containing protein</fullName>
    </recommendedName>
</protein>
<dbReference type="InterPro" id="IPR051799">
    <property type="entry name" value="NADH_flavin_oxidoreductase"/>
</dbReference>